<dbReference type="PANTHER" id="PTHR33064:SF29">
    <property type="entry name" value="PEPTIDASE A2 DOMAIN-CONTAINING PROTEIN-RELATED"/>
    <property type="match status" value="1"/>
</dbReference>
<evidence type="ECO:0000313" key="3">
    <source>
        <dbReference type="Proteomes" id="UP000796761"/>
    </source>
</evidence>
<protein>
    <recommendedName>
        <fullName evidence="1">Reverse transcriptase domain-containing protein</fullName>
    </recommendedName>
</protein>
<dbReference type="InterPro" id="IPR043502">
    <property type="entry name" value="DNA/RNA_pol_sf"/>
</dbReference>
<dbReference type="Proteomes" id="UP000796761">
    <property type="component" value="Unassembled WGS sequence"/>
</dbReference>
<dbReference type="PANTHER" id="PTHR33064">
    <property type="entry name" value="POL PROTEIN"/>
    <property type="match status" value="1"/>
</dbReference>
<name>A0A8K1D914_9PASS</name>
<dbReference type="SUPFAM" id="SSF56672">
    <property type="entry name" value="DNA/RNA polymerases"/>
    <property type="match status" value="1"/>
</dbReference>
<proteinExistence type="predicted"/>
<gene>
    <name evidence="2" type="ORF">HGM15179_019603</name>
</gene>
<dbReference type="AlphaFoldDB" id="A0A8K1D914"/>
<evidence type="ECO:0000259" key="1">
    <source>
        <dbReference type="Pfam" id="PF00078"/>
    </source>
</evidence>
<keyword evidence="3" id="KW-1185">Reference proteome</keyword>
<sequence length="234" mass="26636">MEKAEGLNEFFTSVFTSSHVSHVSQVPETLGEGLRSKVSPIVSKELVQDHLMKLNSHNSLGPDDMHSRVLRELPNVVAKTFSIIFEKSWQSENPSTVGLLKVEKQQVQIALTVHCQQYWTNRDAVIPIHKVIRELESQGLVSKAHSPFNSPIWPVRKPEGEWRLTVDYRALNEVTPLLSAAVPNMLELQYKLESKAAKWYATIDISNAFFSIPLAAECRSQFAFTWRGMQYTWN</sequence>
<dbReference type="Pfam" id="PF00078">
    <property type="entry name" value="RVT_1"/>
    <property type="match status" value="1"/>
</dbReference>
<evidence type="ECO:0000313" key="2">
    <source>
        <dbReference type="EMBL" id="TRZ07505.1"/>
    </source>
</evidence>
<reference evidence="2" key="1">
    <citation type="submission" date="2019-04" db="EMBL/GenBank/DDBJ databases">
        <title>Genome assembly of Zosterops borbonicus 15179.</title>
        <authorList>
            <person name="Leroy T."/>
            <person name="Anselmetti Y."/>
            <person name="Tilak M.-K."/>
            <person name="Nabholz B."/>
        </authorList>
    </citation>
    <scope>NUCLEOTIDE SEQUENCE</scope>
    <source>
        <strain evidence="2">HGM_15179</strain>
        <tissue evidence="2">Muscle</tissue>
    </source>
</reference>
<comment type="caution">
    <text evidence="2">The sequence shown here is derived from an EMBL/GenBank/DDBJ whole genome shotgun (WGS) entry which is preliminary data.</text>
</comment>
<accession>A0A8K1D914</accession>
<dbReference type="EMBL" id="SWJQ01001746">
    <property type="protein sequence ID" value="TRZ07505.1"/>
    <property type="molecule type" value="Genomic_DNA"/>
</dbReference>
<dbReference type="InterPro" id="IPR000477">
    <property type="entry name" value="RT_dom"/>
</dbReference>
<dbReference type="Gene3D" id="3.10.10.10">
    <property type="entry name" value="HIV Type 1 Reverse Transcriptase, subunit A, domain 1"/>
    <property type="match status" value="1"/>
</dbReference>
<feature type="domain" description="Reverse transcriptase" evidence="1">
    <location>
        <begin position="155"/>
        <end position="229"/>
    </location>
</feature>
<dbReference type="OrthoDB" id="9045514at2759"/>
<organism evidence="2 3">
    <name type="scientific">Zosterops borbonicus</name>
    <dbReference type="NCBI Taxonomy" id="364589"/>
    <lineage>
        <taxon>Eukaryota</taxon>
        <taxon>Metazoa</taxon>
        <taxon>Chordata</taxon>
        <taxon>Craniata</taxon>
        <taxon>Vertebrata</taxon>
        <taxon>Euteleostomi</taxon>
        <taxon>Archelosauria</taxon>
        <taxon>Archosauria</taxon>
        <taxon>Dinosauria</taxon>
        <taxon>Saurischia</taxon>
        <taxon>Theropoda</taxon>
        <taxon>Coelurosauria</taxon>
        <taxon>Aves</taxon>
        <taxon>Neognathae</taxon>
        <taxon>Neoaves</taxon>
        <taxon>Telluraves</taxon>
        <taxon>Australaves</taxon>
        <taxon>Passeriformes</taxon>
        <taxon>Sylvioidea</taxon>
        <taxon>Zosteropidae</taxon>
        <taxon>Zosterops</taxon>
    </lineage>
</organism>
<dbReference type="InterPro" id="IPR051320">
    <property type="entry name" value="Viral_Replic_Matur_Polypro"/>
</dbReference>